<reference evidence="2 3" key="1">
    <citation type="submission" date="2018-11" db="EMBL/GenBank/DDBJ databases">
        <title>Parancylomarina longa gen. nov., sp. nov., isolated from sediments of southern Okinawa.</title>
        <authorList>
            <person name="Fu T."/>
        </authorList>
    </citation>
    <scope>NUCLEOTIDE SEQUENCE [LARGE SCALE GENOMIC DNA]</scope>
    <source>
        <strain evidence="2 3">T3-2 S1-C</strain>
    </source>
</reference>
<proteinExistence type="predicted"/>
<keyword evidence="2" id="KW-0808">Transferase</keyword>
<gene>
    <name evidence="2" type="ORF">DLK05_11070</name>
</gene>
<dbReference type="OrthoDB" id="199095at2"/>
<keyword evidence="3" id="KW-1185">Reference proteome</keyword>
<evidence type="ECO:0000259" key="1">
    <source>
        <dbReference type="Pfam" id="PF00535"/>
    </source>
</evidence>
<dbReference type="Gene3D" id="3.90.550.10">
    <property type="entry name" value="Spore Coat Polysaccharide Biosynthesis Protein SpsA, Chain A"/>
    <property type="match status" value="1"/>
</dbReference>
<evidence type="ECO:0000313" key="2">
    <source>
        <dbReference type="EMBL" id="RUT77872.1"/>
    </source>
</evidence>
<dbReference type="Pfam" id="PF00535">
    <property type="entry name" value="Glycos_transf_2"/>
    <property type="match status" value="1"/>
</dbReference>
<dbReference type="AlphaFoldDB" id="A0A434AU33"/>
<dbReference type="RefSeq" id="WP_127344040.1">
    <property type="nucleotide sequence ID" value="NZ_RJJX01000014.1"/>
</dbReference>
<accession>A0A434AU33</accession>
<sequence length="320" mass="38053">MTNPFVSVKTITYNHEKFIAQCIEGILMQETNFSFEYIIGEDCSTDRTMEIVQEYAAKFPNIIRVITDDKNVGAVENDNRTDRACRGKYVAFCEGDDFWTDPYKLQKEVDFLEANPEVGLVHTSFSYLNEGKRTKDVWKHKHIPQGDILDHLISGNYIATATVCMRNEYLKKIRIANQIKENQWRMGDYPLWIEVSAQTKIAFIPEDTMTYRVHPDSATHSLDWNGDYKFFESRYRIKKFYAEKYKRDNLIPLLDKMYHRELLKYAIFLKDEEMRNTCSKYFVNKGMGKELLYYLFAKFSFLDTLFEFIYTFKKRYQTLH</sequence>
<dbReference type="InterPro" id="IPR001173">
    <property type="entry name" value="Glyco_trans_2-like"/>
</dbReference>
<dbReference type="PANTHER" id="PTHR22916:SF3">
    <property type="entry name" value="UDP-GLCNAC:BETAGAL BETA-1,3-N-ACETYLGLUCOSAMINYLTRANSFERASE-LIKE PROTEIN 1"/>
    <property type="match status" value="1"/>
</dbReference>
<dbReference type="Proteomes" id="UP000282985">
    <property type="component" value="Unassembled WGS sequence"/>
</dbReference>
<comment type="caution">
    <text evidence="2">The sequence shown here is derived from an EMBL/GenBank/DDBJ whole genome shotgun (WGS) entry which is preliminary data.</text>
</comment>
<feature type="domain" description="Glycosyltransferase 2-like" evidence="1">
    <location>
        <begin position="7"/>
        <end position="139"/>
    </location>
</feature>
<dbReference type="PANTHER" id="PTHR22916">
    <property type="entry name" value="GLYCOSYLTRANSFERASE"/>
    <property type="match status" value="1"/>
</dbReference>
<dbReference type="EMBL" id="RJJX01000014">
    <property type="protein sequence ID" value="RUT77872.1"/>
    <property type="molecule type" value="Genomic_DNA"/>
</dbReference>
<protein>
    <submittedName>
        <fullName evidence="2">Glycosyltransferase</fullName>
    </submittedName>
</protein>
<name>A0A434AU33_9BACT</name>
<evidence type="ECO:0000313" key="3">
    <source>
        <dbReference type="Proteomes" id="UP000282985"/>
    </source>
</evidence>
<dbReference type="SUPFAM" id="SSF53448">
    <property type="entry name" value="Nucleotide-diphospho-sugar transferases"/>
    <property type="match status" value="1"/>
</dbReference>
<organism evidence="2 3">
    <name type="scientific">Ancylomarina longa</name>
    <dbReference type="NCBI Taxonomy" id="2487017"/>
    <lineage>
        <taxon>Bacteria</taxon>
        <taxon>Pseudomonadati</taxon>
        <taxon>Bacteroidota</taxon>
        <taxon>Bacteroidia</taxon>
        <taxon>Marinilabiliales</taxon>
        <taxon>Marinifilaceae</taxon>
        <taxon>Ancylomarina</taxon>
    </lineage>
</organism>
<dbReference type="GO" id="GO:0016758">
    <property type="term" value="F:hexosyltransferase activity"/>
    <property type="evidence" value="ECO:0007669"/>
    <property type="project" value="UniProtKB-ARBA"/>
</dbReference>
<dbReference type="InterPro" id="IPR029044">
    <property type="entry name" value="Nucleotide-diphossugar_trans"/>
</dbReference>